<organism evidence="1 2">
    <name type="scientific">Nostocoides veronense</name>
    <dbReference type="NCBI Taxonomy" id="330836"/>
    <lineage>
        <taxon>Bacteria</taxon>
        <taxon>Bacillati</taxon>
        <taxon>Actinomycetota</taxon>
        <taxon>Actinomycetes</taxon>
        <taxon>Micrococcales</taxon>
        <taxon>Intrasporangiaceae</taxon>
        <taxon>Nostocoides</taxon>
    </lineage>
</organism>
<dbReference type="InterPro" id="IPR023393">
    <property type="entry name" value="START-like_dom_sf"/>
</dbReference>
<name>A0ABN2LCF2_9MICO</name>
<dbReference type="RefSeq" id="WP_344080480.1">
    <property type="nucleotide sequence ID" value="NZ_BAAAPO010000006.1"/>
</dbReference>
<reference evidence="1 2" key="1">
    <citation type="journal article" date="2019" name="Int. J. Syst. Evol. Microbiol.">
        <title>The Global Catalogue of Microorganisms (GCM) 10K type strain sequencing project: providing services to taxonomists for standard genome sequencing and annotation.</title>
        <authorList>
            <consortium name="The Broad Institute Genomics Platform"/>
            <consortium name="The Broad Institute Genome Sequencing Center for Infectious Disease"/>
            <person name="Wu L."/>
            <person name="Ma J."/>
        </authorList>
    </citation>
    <scope>NUCLEOTIDE SEQUENCE [LARGE SCALE GENOMIC DNA]</scope>
    <source>
        <strain evidence="1 2">JCM 15592</strain>
    </source>
</reference>
<keyword evidence="2" id="KW-1185">Reference proteome</keyword>
<dbReference type="Proteomes" id="UP001499938">
    <property type="component" value="Unassembled WGS sequence"/>
</dbReference>
<dbReference type="PANTHER" id="PTHR38588">
    <property type="entry name" value="BLL0334 PROTEIN"/>
    <property type="match status" value="1"/>
</dbReference>
<evidence type="ECO:0000313" key="2">
    <source>
        <dbReference type="Proteomes" id="UP001499938"/>
    </source>
</evidence>
<evidence type="ECO:0000313" key="1">
    <source>
        <dbReference type="EMBL" id="GAA1781710.1"/>
    </source>
</evidence>
<gene>
    <name evidence="1" type="ORF">GCM10009811_03920</name>
</gene>
<dbReference type="SUPFAM" id="SSF55961">
    <property type="entry name" value="Bet v1-like"/>
    <property type="match status" value="1"/>
</dbReference>
<protein>
    <recommendedName>
        <fullName evidence="3">Carbon monoxide dehydrogenase subunit G</fullName>
    </recommendedName>
</protein>
<dbReference type="InterPro" id="IPR010419">
    <property type="entry name" value="CO_DH_gsu"/>
</dbReference>
<evidence type="ECO:0008006" key="3">
    <source>
        <dbReference type="Google" id="ProtNLM"/>
    </source>
</evidence>
<comment type="caution">
    <text evidence="1">The sequence shown here is derived from an EMBL/GenBank/DDBJ whole genome shotgun (WGS) entry which is preliminary data.</text>
</comment>
<dbReference type="PANTHER" id="PTHR38588:SF1">
    <property type="entry name" value="BLL0334 PROTEIN"/>
    <property type="match status" value="1"/>
</dbReference>
<dbReference type="Pfam" id="PF06240">
    <property type="entry name" value="COXG"/>
    <property type="match status" value="1"/>
</dbReference>
<proteinExistence type="predicted"/>
<sequence length="255" mass="26170">MELTHDFVVPASLDAAWATFMDLEQVGSCFPGATVESVTDEGFTGTVKVKLGPIALVYTGAGKFIERDDAAHRAVIEAKGKDKRGNGTAGATVTVHLTPADGGEHTRVDVTTDLAITGKPAQFGRGVMQDVSDKLLQQFVTCIEGRFAQVPAEETPTPAAVFGGTSPDDVAIAGAADGASPGEGSDAPEVTEQLSAPIGQPPRMPTRASGAPAQDDAIDLGATVLPVVARAYAPHLAAGLVGLYLGWKLGRKLPG</sequence>
<dbReference type="EMBL" id="BAAAPO010000006">
    <property type="protein sequence ID" value="GAA1781710.1"/>
    <property type="molecule type" value="Genomic_DNA"/>
</dbReference>
<accession>A0ABN2LCF2</accession>
<dbReference type="Gene3D" id="3.30.530.20">
    <property type="match status" value="1"/>
</dbReference>
<dbReference type="CDD" id="cd07823">
    <property type="entry name" value="SRPBCC_5"/>
    <property type="match status" value="1"/>
</dbReference>